<protein>
    <submittedName>
        <fullName evidence="3">Short-subunit dehydrogenase-like oxidoreductase (DUF2520 family)</fullName>
    </submittedName>
</protein>
<name>A0ABU0JN39_HATLI</name>
<comment type="caution">
    <text evidence="3">The sequence shown here is derived from an EMBL/GenBank/DDBJ whole genome shotgun (WGS) entry which is preliminary data.</text>
</comment>
<organism evidence="3 4">
    <name type="scientific">Hathewaya limosa</name>
    <name type="common">Clostridium limosum</name>
    <dbReference type="NCBI Taxonomy" id="1536"/>
    <lineage>
        <taxon>Bacteria</taxon>
        <taxon>Bacillati</taxon>
        <taxon>Bacillota</taxon>
        <taxon>Clostridia</taxon>
        <taxon>Eubacteriales</taxon>
        <taxon>Clostridiaceae</taxon>
        <taxon>Hathewaya</taxon>
    </lineage>
</organism>
<dbReference type="Proteomes" id="UP001224418">
    <property type="component" value="Unassembled WGS sequence"/>
</dbReference>
<feature type="domain" description="Putative oxidoreductase/dehydrogenase Rossmann-like" evidence="1">
    <location>
        <begin position="6"/>
        <end position="119"/>
    </location>
</feature>
<keyword evidence="4" id="KW-1185">Reference proteome</keyword>
<evidence type="ECO:0000259" key="1">
    <source>
        <dbReference type="Pfam" id="PF10727"/>
    </source>
</evidence>
<dbReference type="SUPFAM" id="SSF48179">
    <property type="entry name" value="6-phosphogluconate dehydrogenase C-terminal domain-like"/>
    <property type="match status" value="1"/>
</dbReference>
<accession>A0ABU0JN39</accession>
<sequence>MIFKNISFIGAGKVGTSLAKYFKENNYNIAGFYSKSQASLKNTCDFLNISPFNSLDELVKNSDFIFITTPDDCIKHVWEQLKNCGNLEKKYICHTSGSLSSKIFSNINSFGAYEFSIHPMWAFSDKYNSYKNLKNSYFSIEGNEEKLPIIKKFINSLGNNSFTITSKNKSLYHSASVTVSNFLLSLIELGTNYLVMCGVSKEDAEKALKPLILNNINNFKKQGILNSITGPIERNDIGTIDSHLKIIPREHIELYKILSLNLLQLSKIKNPHKNYEDLQTLLLGDK</sequence>
<dbReference type="InterPro" id="IPR036291">
    <property type="entry name" value="NAD(P)-bd_dom_sf"/>
</dbReference>
<dbReference type="Gene3D" id="1.10.1040.20">
    <property type="entry name" value="ProC-like, C-terminal domain"/>
    <property type="match status" value="1"/>
</dbReference>
<dbReference type="InterPro" id="IPR019665">
    <property type="entry name" value="OxRdtase/DH_put_Rossmann_dom"/>
</dbReference>
<dbReference type="PANTHER" id="PTHR40459:SF1">
    <property type="entry name" value="CONSERVED HYPOTHETICAL ALANINE AND LEUCINE RICH PROTEIN"/>
    <property type="match status" value="1"/>
</dbReference>
<reference evidence="3 4" key="1">
    <citation type="submission" date="2023-07" db="EMBL/GenBank/DDBJ databases">
        <title>Genomic Encyclopedia of Type Strains, Phase IV (KMG-IV): sequencing the most valuable type-strain genomes for metagenomic binning, comparative biology and taxonomic classification.</title>
        <authorList>
            <person name="Goeker M."/>
        </authorList>
    </citation>
    <scope>NUCLEOTIDE SEQUENCE [LARGE SCALE GENOMIC DNA]</scope>
    <source>
        <strain evidence="3 4">DSM 1400</strain>
    </source>
</reference>
<dbReference type="InterPro" id="IPR018931">
    <property type="entry name" value="DUF2520"/>
</dbReference>
<dbReference type="EMBL" id="JAUSWN010000001">
    <property type="protein sequence ID" value="MDQ0478490.1"/>
    <property type="molecule type" value="Genomic_DNA"/>
</dbReference>
<evidence type="ECO:0000313" key="3">
    <source>
        <dbReference type="EMBL" id="MDQ0478490.1"/>
    </source>
</evidence>
<dbReference type="Gene3D" id="3.40.50.720">
    <property type="entry name" value="NAD(P)-binding Rossmann-like Domain"/>
    <property type="match status" value="1"/>
</dbReference>
<dbReference type="RefSeq" id="WP_307354772.1">
    <property type="nucleotide sequence ID" value="NZ_BAAACJ010000024.1"/>
</dbReference>
<feature type="domain" description="DUF2520" evidence="2">
    <location>
        <begin position="137"/>
        <end position="260"/>
    </location>
</feature>
<gene>
    <name evidence="3" type="ORF">QOZ93_000191</name>
</gene>
<dbReference type="Pfam" id="PF10728">
    <property type="entry name" value="DUF2520"/>
    <property type="match status" value="1"/>
</dbReference>
<evidence type="ECO:0000259" key="2">
    <source>
        <dbReference type="Pfam" id="PF10728"/>
    </source>
</evidence>
<dbReference type="Pfam" id="PF10727">
    <property type="entry name" value="Rossmann-like"/>
    <property type="match status" value="1"/>
</dbReference>
<proteinExistence type="predicted"/>
<dbReference type="InterPro" id="IPR037108">
    <property type="entry name" value="TM1727-like_C_sf"/>
</dbReference>
<dbReference type="InterPro" id="IPR008927">
    <property type="entry name" value="6-PGluconate_DH-like_C_sf"/>
</dbReference>
<dbReference type="PANTHER" id="PTHR40459">
    <property type="entry name" value="CONSERVED HYPOTHETICAL ALANINE AND LEUCINE RICH PROTEIN"/>
    <property type="match status" value="1"/>
</dbReference>
<evidence type="ECO:0000313" key="4">
    <source>
        <dbReference type="Proteomes" id="UP001224418"/>
    </source>
</evidence>
<dbReference type="SUPFAM" id="SSF51735">
    <property type="entry name" value="NAD(P)-binding Rossmann-fold domains"/>
    <property type="match status" value="1"/>
</dbReference>